<feature type="compositionally biased region" description="Polar residues" evidence="1">
    <location>
        <begin position="19"/>
        <end position="28"/>
    </location>
</feature>
<evidence type="ECO:0000256" key="1">
    <source>
        <dbReference type="SAM" id="MobiDB-lite"/>
    </source>
</evidence>
<reference evidence="2" key="1">
    <citation type="journal article" date="2021" name="Proc. Natl. Acad. Sci. U.S.A.">
        <title>A Catalog of Tens of Thousands of Viruses from Human Metagenomes Reveals Hidden Associations with Chronic Diseases.</title>
        <authorList>
            <person name="Tisza M.J."/>
            <person name="Buck C.B."/>
        </authorList>
    </citation>
    <scope>NUCLEOTIDE SEQUENCE</scope>
    <source>
        <strain evidence="2">Ctsfx1</strain>
    </source>
</reference>
<feature type="region of interest" description="Disordered" evidence="1">
    <location>
        <begin position="221"/>
        <end position="245"/>
    </location>
</feature>
<feature type="region of interest" description="Disordered" evidence="1">
    <location>
        <begin position="1"/>
        <end position="35"/>
    </location>
</feature>
<organism evidence="2">
    <name type="scientific">Podoviridae sp. ctsfx1</name>
    <dbReference type="NCBI Taxonomy" id="2825281"/>
    <lineage>
        <taxon>Viruses</taxon>
        <taxon>Duplodnaviria</taxon>
        <taxon>Heunggongvirae</taxon>
        <taxon>Uroviricota</taxon>
        <taxon>Caudoviricetes</taxon>
    </lineage>
</organism>
<protein>
    <submittedName>
        <fullName evidence="2">Uncharacterized protein</fullName>
    </submittedName>
</protein>
<name>A0A8S5Q9V6_9CAUD</name>
<dbReference type="EMBL" id="BK015610">
    <property type="protein sequence ID" value="DAE15698.1"/>
    <property type="molecule type" value="Genomic_DNA"/>
</dbReference>
<evidence type="ECO:0000313" key="2">
    <source>
        <dbReference type="EMBL" id="DAE15698.1"/>
    </source>
</evidence>
<proteinExistence type="predicted"/>
<feature type="compositionally biased region" description="Basic and acidic residues" evidence="1">
    <location>
        <begin position="1"/>
        <end position="17"/>
    </location>
</feature>
<accession>A0A8S5Q9V6</accession>
<sequence>MEDIKEMNDEAVVDKTESVPGTEQVQTPTKRDQLRLLLSDEIPGYNADDDESSAEMLMGYINGNKEQRNKLAEALQQDPRLAQMLADIVNKKRGAGNAMARYFGKDLLTAEEGTPEYDDILAGEEERKQEMEAMEASKKEYNDNLEKSMPIVEGWCQEKGYDIEEFLDKVWTNVISPIMSGSYSREICDFLDKGLNYDKDTQDALAAGVVKGRNENINKMKEERGDGLPKGITSVPGNPNMRKRNSIVEAALNA</sequence>